<dbReference type="STRING" id="44933.SAMN05660971_01923"/>
<dbReference type="GO" id="GO:0016887">
    <property type="term" value="F:ATP hydrolysis activity"/>
    <property type="evidence" value="ECO:0007669"/>
    <property type="project" value="InterPro"/>
</dbReference>
<accession>A0A1M7F408</accession>
<proteinExistence type="predicted"/>
<dbReference type="AlphaFoldDB" id="A0A1M7F408"/>
<dbReference type="PANTHER" id="PTHR42781">
    <property type="entry name" value="SPERMIDINE/PUTRESCINE IMPORT ATP-BINDING PROTEIN POTA"/>
    <property type="match status" value="1"/>
</dbReference>
<evidence type="ECO:0000256" key="2">
    <source>
        <dbReference type="ARBA" id="ARBA00022741"/>
    </source>
</evidence>
<dbReference type="RefSeq" id="WP_084541847.1">
    <property type="nucleotide sequence ID" value="NZ_BJXU01000041.1"/>
</dbReference>
<dbReference type="SMART" id="SM00382">
    <property type="entry name" value="AAA"/>
    <property type="match status" value="1"/>
</dbReference>
<evidence type="ECO:0000256" key="1">
    <source>
        <dbReference type="ARBA" id="ARBA00022448"/>
    </source>
</evidence>
<dbReference type="PANTHER" id="PTHR42781:SF4">
    <property type="entry name" value="SPERMIDINE_PUTRESCINE IMPORT ATP-BINDING PROTEIN POTA"/>
    <property type="match status" value="1"/>
</dbReference>
<dbReference type="OrthoDB" id="9802264at2"/>
<evidence type="ECO:0000313" key="6">
    <source>
        <dbReference type="Proteomes" id="UP000184123"/>
    </source>
</evidence>
<dbReference type="GO" id="GO:0005524">
    <property type="term" value="F:ATP binding"/>
    <property type="evidence" value="ECO:0007669"/>
    <property type="project" value="UniProtKB-KW"/>
</dbReference>
<sequence length="241" mass="26072">MTRHDRLPNDSTRQQALHFDQVELHLGSRPIVRLDTEIAPGEVVSVMGPSGVGKSTLLAFAAGFLAPAFQARGHVRLGDSDLTHLPAEARRLGLLFQDPLLFPHLSVGGNLAFGMPPGTSRHLRRQRVEQALADIELEGFADRDPATLSGGQRARVALMRVLLSQPHAILLDEPFSRLDTTLRHDMRQLVFDKIRQSGLPALMVTHDEADASHAGGPVIALQPLGGESITSQPMRGSHAPG</sequence>
<dbReference type="InterPro" id="IPR050093">
    <property type="entry name" value="ABC_SmlMolc_Importer"/>
</dbReference>
<dbReference type="PROSITE" id="PS50893">
    <property type="entry name" value="ABC_TRANSPORTER_2"/>
    <property type="match status" value="1"/>
</dbReference>
<dbReference type="SUPFAM" id="SSF52540">
    <property type="entry name" value="P-loop containing nucleoside triphosphate hydrolases"/>
    <property type="match status" value="1"/>
</dbReference>
<dbReference type="Gene3D" id="3.40.50.300">
    <property type="entry name" value="P-loop containing nucleotide triphosphate hydrolases"/>
    <property type="match status" value="1"/>
</dbReference>
<dbReference type="Pfam" id="PF00005">
    <property type="entry name" value="ABC_tran"/>
    <property type="match status" value="1"/>
</dbReference>
<dbReference type="InterPro" id="IPR003593">
    <property type="entry name" value="AAA+_ATPase"/>
</dbReference>
<organism evidence="5 6">
    <name type="scientific">Halomonas cupida</name>
    <dbReference type="NCBI Taxonomy" id="44933"/>
    <lineage>
        <taxon>Bacteria</taxon>
        <taxon>Pseudomonadati</taxon>
        <taxon>Pseudomonadota</taxon>
        <taxon>Gammaproteobacteria</taxon>
        <taxon>Oceanospirillales</taxon>
        <taxon>Halomonadaceae</taxon>
        <taxon>Halomonas</taxon>
    </lineage>
</organism>
<dbReference type="EMBL" id="FRCA01000004">
    <property type="protein sequence ID" value="SHL98802.1"/>
    <property type="molecule type" value="Genomic_DNA"/>
</dbReference>
<keyword evidence="3 5" id="KW-0067">ATP-binding</keyword>
<feature type="domain" description="ABC transporter" evidence="4">
    <location>
        <begin position="12"/>
        <end position="241"/>
    </location>
</feature>
<dbReference type="InterPro" id="IPR003439">
    <property type="entry name" value="ABC_transporter-like_ATP-bd"/>
</dbReference>
<dbReference type="InterPro" id="IPR027417">
    <property type="entry name" value="P-loop_NTPase"/>
</dbReference>
<evidence type="ECO:0000256" key="3">
    <source>
        <dbReference type="ARBA" id="ARBA00022840"/>
    </source>
</evidence>
<gene>
    <name evidence="5" type="ORF">SAMN05660971_01923</name>
</gene>
<dbReference type="Proteomes" id="UP000184123">
    <property type="component" value="Unassembled WGS sequence"/>
</dbReference>
<keyword evidence="2" id="KW-0547">Nucleotide-binding</keyword>
<name>A0A1M7F408_9GAMM</name>
<keyword evidence="1" id="KW-0813">Transport</keyword>
<evidence type="ECO:0000313" key="5">
    <source>
        <dbReference type="EMBL" id="SHL98802.1"/>
    </source>
</evidence>
<reference evidence="5 6" key="1">
    <citation type="submission" date="2016-11" db="EMBL/GenBank/DDBJ databases">
        <authorList>
            <person name="Jaros S."/>
            <person name="Januszkiewicz K."/>
            <person name="Wedrychowicz H."/>
        </authorList>
    </citation>
    <scope>NUCLEOTIDE SEQUENCE [LARGE SCALE GENOMIC DNA]</scope>
    <source>
        <strain evidence="5 6">DSM 4740</strain>
    </source>
</reference>
<evidence type="ECO:0000259" key="4">
    <source>
        <dbReference type="PROSITE" id="PS50893"/>
    </source>
</evidence>
<protein>
    <submittedName>
        <fullName evidence="5">Putative thiamine transport system ATP-binding protein</fullName>
    </submittedName>
</protein>